<feature type="domain" description="Rhodopsin" evidence="8">
    <location>
        <begin position="1"/>
        <end position="97"/>
    </location>
</feature>
<name>A0ABR1WCS4_9PEZI</name>
<evidence type="ECO:0000256" key="2">
    <source>
        <dbReference type="ARBA" id="ARBA00022692"/>
    </source>
</evidence>
<feature type="region of interest" description="Disordered" evidence="6">
    <location>
        <begin position="132"/>
        <end position="176"/>
    </location>
</feature>
<evidence type="ECO:0000256" key="4">
    <source>
        <dbReference type="ARBA" id="ARBA00023136"/>
    </source>
</evidence>
<dbReference type="Pfam" id="PF20684">
    <property type="entry name" value="Fung_rhodopsin"/>
    <property type="match status" value="1"/>
</dbReference>
<evidence type="ECO:0000256" key="1">
    <source>
        <dbReference type="ARBA" id="ARBA00004141"/>
    </source>
</evidence>
<organism evidence="9 10">
    <name type="scientific">Apiospora saccharicola</name>
    <dbReference type="NCBI Taxonomy" id="335842"/>
    <lineage>
        <taxon>Eukaryota</taxon>
        <taxon>Fungi</taxon>
        <taxon>Dikarya</taxon>
        <taxon>Ascomycota</taxon>
        <taxon>Pezizomycotina</taxon>
        <taxon>Sordariomycetes</taxon>
        <taxon>Xylariomycetidae</taxon>
        <taxon>Amphisphaeriales</taxon>
        <taxon>Apiosporaceae</taxon>
        <taxon>Apiospora</taxon>
    </lineage>
</organism>
<proteinExistence type="inferred from homology"/>
<evidence type="ECO:0000313" key="10">
    <source>
        <dbReference type="Proteomes" id="UP001446871"/>
    </source>
</evidence>
<feature type="transmembrane region" description="Helical" evidence="7">
    <location>
        <begin position="6"/>
        <end position="25"/>
    </location>
</feature>
<comment type="subcellular location">
    <subcellularLocation>
        <location evidence="1">Membrane</location>
        <topology evidence="1">Multi-pass membrane protein</topology>
    </subcellularLocation>
</comment>
<reference evidence="9 10" key="1">
    <citation type="submission" date="2023-01" db="EMBL/GenBank/DDBJ databases">
        <title>Analysis of 21 Apiospora genomes using comparative genomics revels a genus with tremendous synthesis potential of carbohydrate active enzymes and secondary metabolites.</title>
        <authorList>
            <person name="Sorensen T."/>
        </authorList>
    </citation>
    <scope>NUCLEOTIDE SEQUENCE [LARGE SCALE GENOMIC DNA]</scope>
    <source>
        <strain evidence="9 10">CBS 83171</strain>
    </source>
</reference>
<dbReference type="InterPro" id="IPR049326">
    <property type="entry name" value="Rhodopsin_dom_fungi"/>
</dbReference>
<keyword evidence="3 7" id="KW-1133">Transmembrane helix</keyword>
<dbReference type="Proteomes" id="UP001446871">
    <property type="component" value="Unassembled WGS sequence"/>
</dbReference>
<evidence type="ECO:0000256" key="3">
    <source>
        <dbReference type="ARBA" id="ARBA00022989"/>
    </source>
</evidence>
<feature type="transmembrane region" description="Helical" evidence="7">
    <location>
        <begin position="46"/>
        <end position="68"/>
    </location>
</feature>
<feature type="compositionally biased region" description="Polar residues" evidence="6">
    <location>
        <begin position="132"/>
        <end position="146"/>
    </location>
</feature>
<comment type="similarity">
    <text evidence="5">Belongs to the SAT4 family.</text>
</comment>
<protein>
    <submittedName>
        <fullName evidence="9">Cfem domain-containing protein</fullName>
    </submittedName>
</protein>
<evidence type="ECO:0000256" key="5">
    <source>
        <dbReference type="ARBA" id="ARBA00038359"/>
    </source>
</evidence>
<dbReference type="EMBL" id="JAQQWM010000001">
    <property type="protein sequence ID" value="KAK8081309.1"/>
    <property type="molecule type" value="Genomic_DNA"/>
</dbReference>
<dbReference type="PANTHER" id="PTHR33048">
    <property type="entry name" value="PTH11-LIKE INTEGRAL MEMBRANE PROTEIN (AFU_ORTHOLOGUE AFUA_5G11245)"/>
    <property type="match status" value="1"/>
</dbReference>
<keyword evidence="4 7" id="KW-0472">Membrane</keyword>
<evidence type="ECO:0000256" key="6">
    <source>
        <dbReference type="SAM" id="MobiDB-lite"/>
    </source>
</evidence>
<keyword evidence="2 7" id="KW-0812">Transmembrane</keyword>
<comment type="caution">
    <text evidence="9">The sequence shown here is derived from an EMBL/GenBank/DDBJ whole genome shotgun (WGS) entry which is preliminary data.</text>
</comment>
<dbReference type="PANTHER" id="PTHR33048:SF158">
    <property type="entry name" value="MEMBRANE PROTEIN PTH11-LIKE, PUTATIVE-RELATED"/>
    <property type="match status" value="1"/>
</dbReference>
<feature type="transmembrane region" description="Helical" evidence="7">
    <location>
        <begin position="88"/>
        <end position="116"/>
    </location>
</feature>
<dbReference type="InterPro" id="IPR052337">
    <property type="entry name" value="SAT4-like"/>
</dbReference>
<evidence type="ECO:0000256" key="7">
    <source>
        <dbReference type="SAM" id="Phobius"/>
    </source>
</evidence>
<evidence type="ECO:0000259" key="8">
    <source>
        <dbReference type="Pfam" id="PF20684"/>
    </source>
</evidence>
<sequence length="262" mass="28885">MVWVGITLMTTFYVAYIIIVTVACAPWPSEHDGWLDQEMAQRCNDIAVRLILAAAYFSLLTDIYILAIPLHQIPQLRLSRKRKVGLSFIFLTGLFMSEINIGLVALSMPIILAQLVGHLADIGRSLSSWIRSRRTPPNSGVDSESVSDLAPTGDHAQRSQGQGNGQQLPPPQIPDATLSGMRKFIRNLQRSRVTSSVPPGPLSGHETIDRDASNYLRTFDDLTSADFSYHIQLKALRASESTLGVERGGKVGEIQSTRGFRK</sequence>
<evidence type="ECO:0000313" key="9">
    <source>
        <dbReference type="EMBL" id="KAK8081309.1"/>
    </source>
</evidence>
<accession>A0ABR1WCS4</accession>
<gene>
    <name evidence="9" type="ORF">PG996_000090</name>
</gene>
<keyword evidence="10" id="KW-1185">Reference proteome</keyword>
<feature type="region of interest" description="Disordered" evidence="6">
    <location>
        <begin position="189"/>
        <end position="209"/>
    </location>
</feature>